<dbReference type="AlphaFoldDB" id="A0A2Z4PYT2"/>
<name>A0A2Z4PYT2_9GAMM</name>
<evidence type="ECO:0000313" key="1">
    <source>
        <dbReference type="EMBL" id="AWY02239.1"/>
    </source>
</evidence>
<gene>
    <name evidence="1" type="ORF">A8139_00845</name>
    <name evidence="2" type="ORF">A8139_21490</name>
</gene>
<dbReference type="EMBL" id="CP016181">
    <property type="protein sequence ID" value="AWY02239.1"/>
    <property type="molecule type" value="Genomic_DNA"/>
</dbReference>
<protein>
    <submittedName>
        <fullName evidence="1">Uncharacterized protein</fullName>
    </submittedName>
</protein>
<dbReference type="EMBL" id="CP016181">
    <property type="protein sequence ID" value="AWY02557.1"/>
    <property type="molecule type" value="Genomic_DNA"/>
</dbReference>
<reference evidence="1 3" key="1">
    <citation type="submission" date="2016-06" db="EMBL/GenBank/DDBJ databases">
        <title>The sequenced genome of the ice-adhering bacterium Marinomonas primoryensis, from Antarctica.</title>
        <authorList>
            <person name="Graham L."/>
            <person name="Vance T.D.R."/>
            <person name="Davies P.L."/>
        </authorList>
    </citation>
    <scope>NUCLEOTIDE SEQUENCE [LARGE SCALE GENOMIC DNA]</scope>
    <source>
        <strain evidence="1 3">AceL</strain>
    </source>
</reference>
<sequence length="91" mass="10591">MAYCAVDVELKCKATPSDPADFNRCLNLVHIIPEIREHFPKIAQLSPEWRAFIGNWDRIEKSFINEVGLNWCNRSSAPITYQLMKDLRAKR</sequence>
<proteinExistence type="predicted"/>
<organism evidence="1 3">
    <name type="scientific">Marinomonas primoryensis</name>
    <dbReference type="NCBI Taxonomy" id="178399"/>
    <lineage>
        <taxon>Bacteria</taxon>
        <taxon>Pseudomonadati</taxon>
        <taxon>Pseudomonadota</taxon>
        <taxon>Gammaproteobacteria</taxon>
        <taxon>Oceanospirillales</taxon>
        <taxon>Oceanospirillaceae</taxon>
        <taxon>Marinomonas</taxon>
    </lineage>
</organism>
<evidence type="ECO:0000313" key="2">
    <source>
        <dbReference type="EMBL" id="AWY02557.1"/>
    </source>
</evidence>
<evidence type="ECO:0000313" key="3">
    <source>
        <dbReference type="Proteomes" id="UP000249898"/>
    </source>
</evidence>
<dbReference type="Proteomes" id="UP000249898">
    <property type="component" value="Chromosome"/>
</dbReference>
<accession>A0A2Z4PYT2</accession>